<dbReference type="AlphaFoldDB" id="A0A409YT55"/>
<feature type="compositionally biased region" description="Polar residues" evidence="1">
    <location>
        <begin position="399"/>
        <end position="413"/>
    </location>
</feature>
<dbReference type="EMBL" id="NHTK01000695">
    <property type="protein sequence ID" value="PPR06191.1"/>
    <property type="molecule type" value="Genomic_DNA"/>
</dbReference>
<feature type="compositionally biased region" description="Polar residues" evidence="1">
    <location>
        <begin position="44"/>
        <end position="59"/>
    </location>
</feature>
<dbReference type="Proteomes" id="UP000284842">
    <property type="component" value="Unassembled WGS sequence"/>
</dbReference>
<feature type="compositionally biased region" description="Pro residues" evidence="1">
    <location>
        <begin position="421"/>
        <end position="438"/>
    </location>
</feature>
<comment type="caution">
    <text evidence="2">The sequence shown here is derived from an EMBL/GenBank/DDBJ whole genome shotgun (WGS) entry which is preliminary data.</text>
</comment>
<evidence type="ECO:0000313" key="2">
    <source>
        <dbReference type="EMBL" id="PPR06191.1"/>
    </source>
</evidence>
<protein>
    <submittedName>
        <fullName evidence="2">Uncharacterized protein</fullName>
    </submittedName>
</protein>
<sequence length="755" mass="82066">MAAMGGYLSSMQTNTPGAPSSSSSWPSLNGASTNAPHHSPFFPNPTSQQGANRPSNRPSNRGGRHPVFVQGQSSSSSVIPVTATANGQPLQIPAFYGLPQASQPTPGNSFHTAQGLLNLSQLAPYTPAASPSTSATSNSSILSLARSTRIPSQTIPDGGRARTKEFTVEFCCLPFDIDKESPIFKEDYPSLQKIFTGDRLKAQIDYLRQENLTVELKVTTARSDLSLLPALSTGIIQHIIQSDKIIYPEIPVNYLELPQPPENDLERLFISLPFQWCRIGNMRSNSETLRISVDSSITHRSFTWASFRDKNRLALPHPNGQANHYVAFGCVKAALEIKGCPVALRDICPGVHHCFARHVGANLNIPRKRFNVPVPQDELQAWRDSYNTACTLECPQPPSGASGSHNSSEPMQNAQSTTAMAPPPTPSGPYVAPPYPSGPPRVYPRPSSFVQYSTIRRLAQAVMSVNRCITLTAGSVDRAVEILVSAVQGTKGDFEKAFNPNLDLQSDHTEVFQWSDNGGMLLEEDLSFRSIIAASSWFVSAGTTSDTIGDGVCRQVFTAALEKLSEGILEDLSLQEGYHTLKIAENPDLLSPSALDKCRVLGAFTAVFLLLTQAPPPLLSPALLQAAIGGVSSIVDEQWIKATHSPRLAEILALVSSDNSVPIPLDDRNLLSTDSQNLAARELRYLICGRIQNMTMTDFQQAPRHIARETLYINTLLGANKDRIESSPQFKAFRDGLALPLPFSHEELRSFSSVS</sequence>
<gene>
    <name evidence="2" type="ORF">CVT24_000635</name>
</gene>
<keyword evidence="3" id="KW-1185">Reference proteome</keyword>
<name>A0A409YT55_9AGAR</name>
<dbReference type="InParanoid" id="A0A409YT55"/>
<evidence type="ECO:0000256" key="1">
    <source>
        <dbReference type="SAM" id="MobiDB-lite"/>
    </source>
</evidence>
<accession>A0A409YT55</accession>
<feature type="compositionally biased region" description="Polar residues" evidence="1">
    <location>
        <begin position="9"/>
        <end position="18"/>
    </location>
</feature>
<dbReference type="OrthoDB" id="2663088at2759"/>
<evidence type="ECO:0000313" key="3">
    <source>
        <dbReference type="Proteomes" id="UP000284842"/>
    </source>
</evidence>
<feature type="region of interest" description="Disordered" evidence="1">
    <location>
        <begin position="396"/>
        <end position="438"/>
    </location>
</feature>
<reference evidence="2 3" key="1">
    <citation type="journal article" date="2018" name="Evol. Lett.">
        <title>Horizontal gene cluster transfer increased hallucinogenic mushroom diversity.</title>
        <authorList>
            <person name="Reynolds H.T."/>
            <person name="Vijayakumar V."/>
            <person name="Gluck-Thaler E."/>
            <person name="Korotkin H.B."/>
            <person name="Matheny P.B."/>
            <person name="Slot J.C."/>
        </authorList>
    </citation>
    <scope>NUCLEOTIDE SEQUENCE [LARGE SCALE GENOMIC DNA]</scope>
    <source>
        <strain evidence="2 3">2629</strain>
    </source>
</reference>
<organism evidence="2 3">
    <name type="scientific">Panaeolus cyanescens</name>
    <dbReference type="NCBI Taxonomy" id="181874"/>
    <lineage>
        <taxon>Eukaryota</taxon>
        <taxon>Fungi</taxon>
        <taxon>Dikarya</taxon>
        <taxon>Basidiomycota</taxon>
        <taxon>Agaricomycotina</taxon>
        <taxon>Agaricomycetes</taxon>
        <taxon>Agaricomycetidae</taxon>
        <taxon>Agaricales</taxon>
        <taxon>Agaricineae</taxon>
        <taxon>Galeropsidaceae</taxon>
        <taxon>Panaeolus</taxon>
    </lineage>
</organism>
<proteinExistence type="predicted"/>
<feature type="region of interest" description="Disordered" evidence="1">
    <location>
        <begin position="1"/>
        <end position="75"/>
    </location>
</feature>